<keyword evidence="1" id="KW-0472">Membrane</keyword>
<keyword evidence="3" id="KW-1185">Reference proteome</keyword>
<evidence type="ECO:0000313" key="2">
    <source>
        <dbReference type="EMBL" id="GIF78446.1"/>
    </source>
</evidence>
<sequence length="164" mass="17122">MTVDAVSLAGVAAIGFASAFQPFTPVEVYLVGVIATTSLAPVPAGLVAAAGQTAGKAVIFLATRGLLRGALLRRIVERQRDREPTRRSAFRDRMGSLVALLDRPRYAALLLSASAVTGIPPLIAATVYVARTPMSLPTFAALCLVGRCIRFVVVALAPTLVLPP</sequence>
<feature type="transmembrane region" description="Helical" evidence="1">
    <location>
        <begin position="136"/>
        <end position="162"/>
    </location>
</feature>
<proteinExistence type="predicted"/>
<accession>A0ABQ4D4I0</accession>
<dbReference type="RefSeq" id="WP_203719272.1">
    <property type="nucleotide sequence ID" value="NZ_BONE01000144.1"/>
</dbReference>
<keyword evidence="1" id="KW-1133">Transmembrane helix</keyword>
<reference evidence="2 3" key="1">
    <citation type="submission" date="2021-01" db="EMBL/GenBank/DDBJ databases">
        <title>Whole genome shotgun sequence of Asanoa siamensis NBRC 107932.</title>
        <authorList>
            <person name="Komaki H."/>
            <person name="Tamura T."/>
        </authorList>
    </citation>
    <scope>NUCLEOTIDE SEQUENCE [LARGE SCALE GENOMIC DNA]</scope>
    <source>
        <strain evidence="2 3">NBRC 107932</strain>
    </source>
</reference>
<organism evidence="2 3">
    <name type="scientific">Asanoa siamensis</name>
    <dbReference type="NCBI Taxonomy" id="926357"/>
    <lineage>
        <taxon>Bacteria</taxon>
        <taxon>Bacillati</taxon>
        <taxon>Actinomycetota</taxon>
        <taxon>Actinomycetes</taxon>
        <taxon>Micromonosporales</taxon>
        <taxon>Micromonosporaceae</taxon>
        <taxon>Asanoa</taxon>
    </lineage>
</organism>
<protein>
    <recommendedName>
        <fullName evidence="4">Membrane protein YqaA with SNARE-associated domain</fullName>
    </recommendedName>
</protein>
<evidence type="ECO:0008006" key="4">
    <source>
        <dbReference type="Google" id="ProtNLM"/>
    </source>
</evidence>
<feature type="transmembrane region" description="Helical" evidence="1">
    <location>
        <begin position="106"/>
        <end position="130"/>
    </location>
</feature>
<dbReference type="EMBL" id="BONE01000144">
    <property type="protein sequence ID" value="GIF78446.1"/>
    <property type="molecule type" value="Genomic_DNA"/>
</dbReference>
<evidence type="ECO:0000313" key="3">
    <source>
        <dbReference type="Proteomes" id="UP000604117"/>
    </source>
</evidence>
<comment type="caution">
    <text evidence="2">The sequence shown here is derived from an EMBL/GenBank/DDBJ whole genome shotgun (WGS) entry which is preliminary data.</text>
</comment>
<evidence type="ECO:0000256" key="1">
    <source>
        <dbReference type="SAM" id="Phobius"/>
    </source>
</evidence>
<gene>
    <name evidence="2" type="ORF">Asi02nite_79640</name>
</gene>
<keyword evidence="1" id="KW-0812">Transmembrane</keyword>
<name>A0ABQ4D4I0_9ACTN</name>
<dbReference type="Proteomes" id="UP000604117">
    <property type="component" value="Unassembled WGS sequence"/>
</dbReference>
<feature type="transmembrane region" description="Helical" evidence="1">
    <location>
        <begin position="29"/>
        <end position="50"/>
    </location>
</feature>